<dbReference type="InterPro" id="IPR006201">
    <property type="entry name" value="Neur_channel"/>
</dbReference>
<evidence type="ECO:0000256" key="7">
    <source>
        <dbReference type="ARBA" id="ARBA00023136"/>
    </source>
</evidence>
<keyword evidence="3 13" id="KW-0812">Transmembrane</keyword>
<dbReference type="InterPro" id="IPR036734">
    <property type="entry name" value="Neur_chan_lig-bd_sf"/>
</dbReference>
<gene>
    <name evidence="16" type="primary">LOC106473047</name>
</gene>
<evidence type="ECO:0000256" key="6">
    <source>
        <dbReference type="ARBA" id="ARBA00023065"/>
    </source>
</evidence>
<organism evidence="15 16">
    <name type="scientific">Limulus polyphemus</name>
    <name type="common">Atlantic horseshoe crab</name>
    <dbReference type="NCBI Taxonomy" id="6850"/>
    <lineage>
        <taxon>Eukaryota</taxon>
        <taxon>Metazoa</taxon>
        <taxon>Ecdysozoa</taxon>
        <taxon>Arthropoda</taxon>
        <taxon>Chelicerata</taxon>
        <taxon>Merostomata</taxon>
        <taxon>Xiphosura</taxon>
        <taxon>Limulidae</taxon>
        <taxon>Limulus</taxon>
    </lineage>
</organism>
<keyword evidence="13" id="KW-0732">Signal</keyword>
<evidence type="ECO:0000313" key="15">
    <source>
        <dbReference type="Proteomes" id="UP000694941"/>
    </source>
</evidence>
<keyword evidence="2" id="KW-1003">Cell membrane</keyword>
<evidence type="ECO:0000256" key="5">
    <source>
        <dbReference type="ARBA" id="ARBA00023018"/>
    </source>
</evidence>
<dbReference type="Gene3D" id="2.70.170.10">
    <property type="entry name" value="Neurotransmitter-gated ion-channel ligand-binding domain"/>
    <property type="match status" value="1"/>
</dbReference>
<dbReference type="PRINTS" id="PR00254">
    <property type="entry name" value="NICOTINICR"/>
</dbReference>
<feature type="domain" description="Neurotransmitter-gated ion-channel ligand-binding" evidence="14">
    <location>
        <begin position="27"/>
        <end position="231"/>
    </location>
</feature>
<dbReference type="InterPro" id="IPR018000">
    <property type="entry name" value="Neurotransmitter_ion_chnl_CS"/>
</dbReference>
<feature type="chain" id="PRO_5044961861" evidence="13">
    <location>
        <begin position="23"/>
        <end position="408"/>
    </location>
</feature>
<keyword evidence="4 13" id="KW-1133">Transmembrane helix</keyword>
<dbReference type="SUPFAM" id="SSF90112">
    <property type="entry name" value="Neurotransmitter-gated ion-channel transmembrane pore"/>
    <property type="match status" value="1"/>
</dbReference>
<dbReference type="PROSITE" id="PS00236">
    <property type="entry name" value="NEUROTR_ION_CHANNEL"/>
    <property type="match status" value="1"/>
</dbReference>
<feature type="transmembrane region" description="Helical" evidence="13">
    <location>
        <begin position="265"/>
        <end position="286"/>
    </location>
</feature>
<protein>
    <submittedName>
        <fullName evidence="16">Neuronal acetylcholine receptor subunit alpha-2-like isoform X1</fullName>
    </submittedName>
</protein>
<evidence type="ECO:0000256" key="2">
    <source>
        <dbReference type="ARBA" id="ARBA00022475"/>
    </source>
</evidence>
<dbReference type="RefSeq" id="XP_013789179.1">
    <property type="nucleotide sequence ID" value="XM_013933725.2"/>
</dbReference>
<evidence type="ECO:0000256" key="8">
    <source>
        <dbReference type="ARBA" id="ARBA00023170"/>
    </source>
</evidence>
<evidence type="ECO:0000256" key="3">
    <source>
        <dbReference type="ARBA" id="ARBA00022692"/>
    </source>
</evidence>
<reference evidence="16" key="1">
    <citation type="submission" date="2025-08" db="UniProtKB">
        <authorList>
            <consortium name="RefSeq"/>
        </authorList>
    </citation>
    <scope>IDENTIFICATION</scope>
    <source>
        <tissue evidence="16">Muscle</tissue>
    </source>
</reference>
<evidence type="ECO:0000256" key="4">
    <source>
        <dbReference type="ARBA" id="ARBA00022989"/>
    </source>
</evidence>
<evidence type="ECO:0000259" key="14">
    <source>
        <dbReference type="Pfam" id="PF02931"/>
    </source>
</evidence>
<feature type="transmembrane region" description="Helical" evidence="13">
    <location>
        <begin position="382"/>
        <end position="406"/>
    </location>
</feature>
<keyword evidence="5" id="KW-0770">Synapse</keyword>
<keyword evidence="10" id="KW-1071">Ligand-gated ion channel</keyword>
<evidence type="ECO:0000256" key="11">
    <source>
        <dbReference type="ARBA" id="ARBA00023303"/>
    </source>
</evidence>
<feature type="transmembrane region" description="Helical" evidence="13">
    <location>
        <begin position="239"/>
        <end position="258"/>
    </location>
</feature>
<feature type="signal peptide" evidence="13">
    <location>
        <begin position="1"/>
        <end position="22"/>
    </location>
</feature>
<name>A0ABM1BUY9_LIMPO</name>
<evidence type="ECO:0000256" key="13">
    <source>
        <dbReference type="RuleBase" id="RU000687"/>
    </source>
</evidence>
<dbReference type="Proteomes" id="UP000694941">
    <property type="component" value="Unplaced"/>
</dbReference>
<comment type="similarity">
    <text evidence="13">Belongs to the ligand-gated ion channel (TC 1.A.9) family.</text>
</comment>
<dbReference type="InterPro" id="IPR006202">
    <property type="entry name" value="Neur_chan_lig-bd"/>
</dbReference>
<dbReference type="InterPro" id="IPR036719">
    <property type="entry name" value="Neuro-gated_channel_TM_sf"/>
</dbReference>
<keyword evidence="7 13" id="KW-0472">Membrane</keyword>
<keyword evidence="11 13" id="KW-0407">Ion channel</keyword>
<sequence length="408" mass="46088">MIYYKPFFTLVVASVLTSSVLGSSTIKRLKKNLLIGYDKHTRPVQHHSNVTTVNLGLLPIYVSDLDEEKQVLTLESWIQMEWKDEHFVWDPADYDGLSSIHLPDHTIWQPDITIYNSFPATDIDLKTKTLSIVNSAGVVTWVPPATIRVLCPLDLSLFPDDIQVCKIKIGSWTHDGLNIDLQLKDENMSDLQNHNMKWQMINITGTKVTQYYDCCPEPYHSIEYYVRLRRLPVLAVSELRHFPILVAILLFLVMFWVPVNSKEKLVLGAAAIFMLYGIFISLIQIVSSGAVRITVKPVESLLLIGVVALILEVIVLNLPHLSSSISPPRFLVSFLSGVGGRLICICGQENRDFSHDRIELTTSDNEDDNSGHQKPQPIDGDWYLIATGLDRILFVVFLSAFIIVFVTI</sequence>
<dbReference type="CDD" id="cd18997">
    <property type="entry name" value="LGIC_ECD_nAChR"/>
    <property type="match status" value="1"/>
</dbReference>
<keyword evidence="15" id="KW-1185">Reference proteome</keyword>
<evidence type="ECO:0000256" key="12">
    <source>
        <dbReference type="ARBA" id="ARBA00034104"/>
    </source>
</evidence>
<accession>A0ABM1BUY9</accession>
<keyword evidence="6 13" id="KW-0406">Ion transport</keyword>
<dbReference type="Pfam" id="PF02931">
    <property type="entry name" value="Neur_chan_LBD"/>
    <property type="match status" value="1"/>
</dbReference>
<evidence type="ECO:0000313" key="16">
    <source>
        <dbReference type="RefSeq" id="XP_013789179.1"/>
    </source>
</evidence>
<comment type="subcellular location">
    <subcellularLocation>
        <location evidence="12">Postsynaptic cell membrane</location>
        <topology evidence="12">Multi-pass membrane protein</topology>
    </subcellularLocation>
</comment>
<keyword evidence="9" id="KW-0628">Postsynaptic cell membrane</keyword>
<proteinExistence type="inferred from homology"/>
<dbReference type="GeneID" id="106473047"/>
<feature type="transmembrane region" description="Helical" evidence="13">
    <location>
        <begin position="298"/>
        <end position="319"/>
    </location>
</feature>
<evidence type="ECO:0000256" key="10">
    <source>
        <dbReference type="ARBA" id="ARBA00023286"/>
    </source>
</evidence>
<keyword evidence="1 13" id="KW-0813">Transport</keyword>
<evidence type="ECO:0000256" key="9">
    <source>
        <dbReference type="ARBA" id="ARBA00023257"/>
    </source>
</evidence>
<dbReference type="PANTHER" id="PTHR18945">
    <property type="entry name" value="NEUROTRANSMITTER GATED ION CHANNEL"/>
    <property type="match status" value="1"/>
</dbReference>
<dbReference type="PRINTS" id="PR00252">
    <property type="entry name" value="NRIONCHANNEL"/>
</dbReference>
<evidence type="ECO:0000256" key="1">
    <source>
        <dbReference type="ARBA" id="ARBA00022448"/>
    </source>
</evidence>
<dbReference type="SUPFAM" id="SSF63712">
    <property type="entry name" value="Nicotinic receptor ligand binding domain-like"/>
    <property type="match status" value="1"/>
</dbReference>
<dbReference type="InterPro" id="IPR002394">
    <property type="entry name" value="Nicotinic_acetylcholine_rcpt"/>
</dbReference>
<keyword evidence="8" id="KW-0675">Receptor</keyword>